<organism evidence="1 2">
    <name type="scientific">Perkinsus olseni</name>
    <name type="common">Perkinsus atlanticus</name>
    <dbReference type="NCBI Taxonomy" id="32597"/>
    <lineage>
        <taxon>Eukaryota</taxon>
        <taxon>Sar</taxon>
        <taxon>Alveolata</taxon>
        <taxon>Perkinsozoa</taxon>
        <taxon>Perkinsea</taxon>
        <taxon>Perkinsida</taxon>
        <taxon>Perkinsidae</taxon>
        <taxon>Perkinsus</taxon>
    </lineage>
</organism>
<feature type="non-terminal residue" evidence="1">
    <location>
        <position position="1"/>
    </location>
</feature>
<sequence length="252" mass="27991">ARTLSRILENLVRRQLLGGWARLRKHVLSPLDQAGAIRASYATVARVIAACRPYASETGACRSAEPMMLHAVLIELSRKALKAGWRAMCIPQRDWVARRLLVRVIGQWKTVCSDRRVAVRRMARVMSHATAGAWLGAFMRMGSYRKSVAPGKDRLSAAMLLVRAVVQVSRRLMASALSALGQNHSDELAYEYSKCLAIAAALRRPTLRRVASAVRLLTHPSATRSRSLSQSSLWMARNKRPTLTVEHGSKSR</sequence>
<feature type="non-terminal residue" evidence="1">
    <location>
        <position position="252"/>
    </location>
</feature>
<accession>A0A7J6QM56</accession>
<dbReference type="EMBL" id="JABANO010031925">
    <property type="protein sequence ID" value="KAF4709475.1"/>
    <property type="molecule type" value="Genomic_DNA"/>
</dbReference>
<keyword evidence="2" id="KW-1185">Reference proteome</keyword>
<evidence type="ECO:0000313" key="2">
    <source>
        <dbReference type="Proteomes" id="UP000553632"/>
    </source>
</evidence>
<dbReference type="AlphaFoldDB" id="A0A7J6QM56"/>
<gene>
    <name evidence="1" type="ORF">FOZ63_009854</name>
</gene>
<comment type="caution">
    <text evidence="1">The sequence shown here is derived from an EMBL/GenBank/DDBJ whole genome shotgun (WGS) entry which is preliminary data.</text>
</comment>
<evidence type="ECO:0000313" key="1">
    <source>
        <dbReference type="EMBL" id="KAF4709475.1"/>
    </source>
</evidence>
<name>A0A7J6QM56_PEROL</name>
<reference evidence="1 2" key="1">
    <citation type="submission" date="2020-04" db="EMBL/GenBank/DDBJ databases">
        <title>Perkinsus olseni comparative genomics.</title>
        <authorList>
            <person name="Bogema D.R."/>
        </authorList>
    </citation>
    <scope>NUCLEOTIDE SEQUENCE [LARGE SCALE GENOMIC DNA]</scope>
    <source>
        <strain evidence="1 2">ATCC PRA-207</strain>
    </source>
</reference>
<dbReference type="Proteomes" id="UP000553632">
    <property type="component" value="Unassembled WGS sequence"/>
</dbReference>
<proteinExistence type="predicted"/>
<protein>
    <submittedName>
        <fullName evidence="1">Uncharacterized protein</fullName>
    </submittedName>
</protein>